<proteinExistence type="predicted"/>
<dbReference type="InterPro" id="IPR011604">
    <property type="entry name" value="PDDEXK-like_dom_sf"/>
</dbReference>
<feature type="domain" description="YqaJ viral recombinase" evidence="1">
    <location>
        <begin position="137"/>
        <end position="199"/>
    </location>
</feature>
<dbReference type="Gene3D" id="3.90.320.10">
    <property type="match status" value="1"/>
</dbReference>
<dbReference type="Pfam" id="PF09588">
    <property type="entry name" value="YqaJ"/>
    <property type="match status" value="1"/>
</dbReference>
<dbReference type="PANTHER" id="PTHR39953:SF1">
    <property type="entry name" value="RE54151P"/>
    <property type="match status" value="1"/>
</dbReference>
<evidence type="ECO:0000313" key="3">
    <source>
        <dbReference type="Proteomes" id="UP000789390"/>
    </source>
</evidence>
<dbReference type="CDD" id="cd22343">
    <property type="entry name" value="PDDEXK_lambda_exonuclease-like"/>
    <property type="match status" value="1"/>
</dbReference>
<accession>A0A8J2RVP2</accession>
<organism evidence="2 3">
    <name type="scientific">Daphnia galeata</name>
    <dbReference type="NCBI Taxonomy" id="27404"/>
    <lineage>
        <taxon>Eukaryota</taxon>
        <taxon>Metazoa</taxon>
        <taxon>Ecdysozoa</taxon>
        <taxon>Arthropoda</taxon>
        <taxon>Crustacea</taxon>
        <taxon>Branchiopoda</taxon>
        <taxon>Diplostraca</taxon>
        <taxon>Cladocera</taxon>
        <taxon>Anomopoda</taxon>
        <taxon>Daphniidae</taxon>
        <taxon>Daphnia</taxon>
    </lineage>
</organism>
<evidence type="ECO:0000313" key="2">
    <source>
        <dbReference type="EMBL" id="CAH0110316.1"/>
    </source>
</evidence>
<sequence length="250" mass="28152">MALKLLPGIEKATNENLPQIANVKSIRNGRESYGESAIGYVQVKREENINTVVGIVAPEHKVTSNGYKVESKMTKQLCTKAKKATTQQKDNSLWAKLRYLRVTASNLYAVAHCWTNDGSLEAILHGAKMRQTSAIQCGLMCAAQHPIFGASPDGIYSEFTVEIKCPINDKSYFNFIDKTGNITPRYKSQVQLQLHISGRKFALFCAASPEFEKNKLVKIIKIPYDKHYIMVVMLKAEIFWKETISKFVLE</sequence>
<reference evidence="2" key="1">
    <citation type="submission" date="2021-11" db="EMBL/GenBank/DDBJ databases">
        <authorList>
            <person name="Schell T."/>
        </authorList>
    </citation>
    <scope>NUCLEOTIDE SEQUENCE</scope>
    <source>
        <strain evidence="2">M5</strain>
    </source>
</reference>
<dbReference type="SUPFAM" id="SSF52980">
    <property type="entry name" value="Restriction endonuclease-like"/>
    <property type="match status" value="1"/>
</dbReference>
<dbReference type="InterPro" id="IPR019080">
    <property type="entry name" value="YqaJ_viral_recombinase"/>
</dbReference>
<dbReference type="EMBL" id="CAKKLH010000302">
    <property type="protein sequence ID" value="CAH0110316.1"/>
    <property type="molecule type" value="Genomic_DNA"/>
</dbReference>
<keyword evidence="3" id="KW-1185">Reference proteome</keyword>
<dbReference type="Proteomes" id="UP000789390">
    <property type="component" value="Unassembled WGS sequence"/>
</dbReference>
<gene>
    <name evidence="2" type="ORF">DGAL_LOCUS13879</name>
</gene>
<comment type="caution">
    <text evidence="2">The sequence shown here is derived from an EMBL/GenBank/DDBJ whole genome shotgun (WGS) entry which is preliminary data.</text>
</comment>
<protein>
    <recommendedName>
        <fullName evidence="1">YqaJ viral recombinase domain-containing protein</fullName>
    </recommendedName>
</protein>
<dbReference type="PANTHER" id="PTHR39953">
    <property type="entry name" value="RE54151P"/>
    <property type="match status" value="1"/>
</dbReference>
<name>A0A8J2RVP2_9CRUS</name>
<evidence type="ECO:0000259" key="1">
    <source>
        <dbReference type="Pfam" id="PF09588"/>
    </source>
</evidence>
<dbReference type="GO" id="GO:0006281">
    <property type="term" value="P:DNA repair"/>
    <property type="evidence" value="ECO:0007669"/>
    <property type="project" value="UniProtKB-ARBA"/>
</dbReference>
<dbReference type="AlphaFoldDB" id="A0A8J2RVP2"/>
<dbReference type="OrthoDB" id="261614at2759"/>
<dbReference type="InterPro" id="IPR011335">
    <property type="entry name" value="Restrct_endonuc-II-like"/>
</dbReference>